<feature type="transmembrane region" description="Helical" evidence="1">
    <location>
        <begin position="41"/>
        <end position="61"/>
    </location>
</feature>
<keyword evidence="1" id="KW-0812">Transmembrane</keyword>
<evidence type="ECO:0000256" key="1">
    <source>
        <dbReference type="SAM" id="Phobius"/>
    </source>
</evidence>
<keyword evidence="1" id="KW-1133">Transmembrane helix</keyword>
<gene>
    <name evidence="2" type="ORF">XELAEV_18031772mg</name>
</gene>
<accession>A0A974CND7</accession>
<proteinExistence type="predicted"/>
<sequence>MESCTDPQKKMCCPSTKTAITVTLSDLTDTRESRFQQTEDCIILGTLLEWLAISWLNTFFFNVTSM</sequence>
<keyword evidence="1" id="KW-0472">Membrane</keyword>
<dbReference type="EMBL" id="CM004476">
    <property type="protein sequence ID" value="OCT76569.1"/>
    <property type="molecule type" value="Genomic_DNA"/>
</dbReference>
<dbReference type="AlphaFoldDB" id="A0A974CND7"/>
<reference evidence="3" key="1">
    <citation type="journal article" date="2016" name="Nature">
        <title>Genome evolution in the allotetraploid frog Xenopus laevis.</title>
        <authorList>
            <person name="Session A.M."/>
            <person name="Uno Y."/>
            <person name="Kwon T."/>
            <person name="Chapman J.A."/>
            <person name="Toyoda A."/>
            <person name="Takahashi S."/>
            <person name="Fukui A."/>
            <person name="Hikosaka A."/>
            <person name="Suzuki A."/>
            <person name="Kondo M."/>
            <person name="van Heeringen S.J."/>
            <person name="Quigley I."/>
            <person name="Heinz S."/>
            <person name="Ogino H."/>
            <person name="Ochi H."/>
            <person name="Hellsten U."/>
            <person name="Lyons J.B."/>
            <person name="Simakov O."/>
            <person name="Putnam N."/>
            <person name="Stites J."/>
            <person name="Kuroki Y."/>
            <person name="Tanaka T."/>
            <person name="Michiue T."/>
            <person name="Watanabe M."/>
            <person name="Bogdanovic O."/>
            <person name="Lister R."/>
            <person name="Georgiou G."/>
            <person name="Paranjpe S.S."/>
            <person name="van Kruijsbergen I."/>
            <person name="Shu S."/>
            <person name="Carlson J."/>
            <person name="Kinoshita T."/>
            <person name="Ohta Y."/>
            <person name="Mawaribuchi S."/>
            <person name="Jenkins J."/>
            <person name="Grimwood J."/>
            <person name="Schmutz J."/>
            <person name="Mitros T."/>
            <person name="Mozaffari S.V."/>
            <person name="Suzuki Y."/>
            <person name="Haramoto Y."/>
            <person name="Yamamoto T.S."/>
            <person name="Takagi C."/>
            <person name="Heald R."/>
            <person name="Miller K."/>
            <person name="Haudenschild C."/>
            <person name="Kitzman J."/>
            <person name="Nakayama T."/>
            <person name="Izutsu Y."/>
            <person name="Robert J."/>
            <person name="Fortriede J."/>
            <person name="Burns K."/>
            <person name="Lotay V."/>
            <person name="Karimi K."/>
            <person name="Yasuoka Y."/>
            <person name="Dichmann D.S."/>
            <person name="Flajnik M.F."/>
            <person name="Houston D.W."/>
            <person name="Shendure J."/>
            <person name="DuPasquier L."/>
            <person name="Vize P.D."/>
            <person name="Zorn A.M."/>
            <person name="Ito M."/>
            <person name="Marcotte E.M."/>
            <person name="Wallingford J.B."/>
            <person name="Ito Y."/>
            <person name="Asashima M."/>
            <person name="Ueno N."/>
            <person name="Matsuda Y."/>
            <person name="Veenstra G.J."/>
            <person name="Fujiyama A."/>
            <person name="Harland R.M."/>
            <person name="Taira M."/>
            <person name="Rokhsar D.S."/>
        </authorList>
    </citation>
    <scope>NUCLEOTIDE SEQUENCE [LARGE SCALE GENOMIC DNA]</scope>
    <source>
        <strain evidence="3">J</strain>
    </source>
</reference>
<evidence type="ECO:0000313" key="2">
    <source>
        <dbReference type="EMBL" id="OCT76569.1"/>
    </source>
</evidence>
<protein>
    <submittedName>
        <fullName evidence="2">Uncharacterized protein</fullName>
    </submittedName>
</protein>
<dbReference type="Proteomes" id="UP000694892">
    <property type="component" value="Chromosome 6L"/>
</dbReference>
<evidence type="ECO:0000313" key="3">
    <source>
        <dbReference type="Proteomes" id="UP000694892"/>
    </source>
</evidence>
<organism evidence="2 3">
    <name type="scientific">Xenopus laevis</name>
    <name type="common">African clawed frog</name>
    <dbReference type="NCBI Taxonomy" id="8355"/>
    <lineage>
        <taxon>Eukaryota</taxon>
        <taxon>Metazoa</taxon>
        <taxon>Chordata</taxon>
        <taxon>Craniata</taxon>
        <taxon>Vertebrata</taxon>
        <taxon>Euteleostomi</taxon>
        <taxon>Amphibia</taxon>
        <taxon>Batrachia</taxon>
        <taxon>Anura</taxon>
        <taxon>Pipoidea</taxon>
        <taxon>Pipidae</taxon>
        <taxon>Xenopodinae</taxon>
        <taxon>Xenopus</taxon>
        <taxon>Xenopus</taxon>
    </lineage>
</organism>
<name>A0A974CND7_XENLA</name>